<evidence type="ECO:0000313" key="4">
    <source>
        <dbReference type="Proteomes" id="UP000260665"/>
    </source>
</evidence>
<dbReference type="GO" id="GO:0017168">
    <property type="term" value="F:5-oxoprolinase (ATP-hydrolyzing) activity"/>
    <property type="evidence" value="ECO:0007669"/>
    <property type="project" value="TreeGrafter"/>
</dbReference>
<evidence type="ECO:0000259" key="2">
    <source>
        <dbReference type="Pfam" id="PF05378"/>
    </source>
</evidence>
<comment type="caution">
    <text evidence="3">The sequence shown here is derived from an EMBL/GenBank/DDBJ whole genome shotgun (WGS) entry which is preliminary data.</text>
</comment>
<organism evidence="3 4">
    <name type="scientific">Rhodoferax lacus</name>
    <dbReference type="NCBI Taxonomy" id="2184758"/>
    <lineage>
        <taxon>Bacteria</taxon>
        <taxon>Pseudomonadati</taxon>
        <taxon>Pseudomonadota</taxon>
        <taxon>Betaproteobacteria</taxon>
        <taxon>Burkholderiales</taxon>
        <taxon>Comamonadaceae</taxon>
        <taxon>Rhodoferax</taxon>
    </lineage>
</organism>
<dbReference type="EMBL" id="QFZK01000020">
    <property type="protein sequence ID" value="RFO95206.1"/>
    <property type="molecule type" value="Genomic_DNA"/>
</dbReference>
<proteinExistence type="predicted"/>
<dbReference type="Pfam" id="PF05378">
    <property type="entry name" value="Hydant_A_N"/>
    <property type="match status" value="1"/>
</dbReference>
<dbReference type="InterPro" id="IPR043129">
    <property type="entry name" value="ATPase_NBD"/>
</dbReference>
<dbReference type="PANTHER" id="PTHR11365:SF2">
    <property type="entry name" value="5-OXOPROLINASE"/>
    <property type="match status" value="1"/>
</dbReference>
<dbReference type="RefSeq" id="WP_117179865.1">
    <property type="nucleotide sequence ID" value="NZ_QFZK01000020.1"/>
</dbReference>
<dbReference type="Pfam" id="PF01968">
    <property type="entry name" value="Hydantoinase_A"/>
    <property type="match status" value="1"/>
</dbReference>
<feature type="domain" description="Hydantoinase/oxoprolinase N-terminal" evidence="2">
    <location>
        <begin position="22"/>
        <end position="185"/>
    </location>
</feature>
<dbReference type="PANTHER" id="PTHR11365">
    <property type="entry name" value="5-OXOPROLINASE RELATED"/>
    <property type="match status" value="1"/>
</dbReference>
<reference evidence="3 4" key="1">
    <citation type="submission" date="2018-05" db="EMBL/GenBank/DDBJ databases">
        <title>Rhodoferax soyangensis sp.nov., isolated from an oligotrophic freshwater lake.</title>
        <authorList>
            <person name="Park M."/>
        </authorList>
    </citation>
    <scope>NUCLEOTIDE SEQUENCE [LARGE SCALE GENOMIC DNA]</scope>
    <source>
        <strain evidence="3 4">IMCC26218</strain>
    </source>
</reference>
<evidence type="ECO:0000259" key="1">
    <source>
        <dbReference type="Pfam" id="PF01968"/>
    </source>
</evidence>
<dbReference type="InterPro" id="IPR002821">
    <property type="entry name" value="Hydantoinase_A"/>
</dbReference>
<dbReference type="GO" id="GO:0006749">
    <property type="term" value="P:glutathione metabolic process"/>
    <property type="evidence" value="ECO:0007669"/>
    <property type="project" value="TreeGrafter"/>
</dbReference>
<keyword evidence="4" id="KW-1185">Reference proteome</keyword>
<dbReference type="AlphaFoldDB" id="A0A3E1R766"/>
<name>A0A3E1R766_9BURK</name>
<sequence length="680" mass="70500">MAGPAGQAAASDDRPGKTTYLIGVDTGGTYTDAAVIEARGHRIIATAKAITTKGDLAVGVTEAITQALAKLSHDVPPQDVAMVSVSTTLATNAVVEGHGSATGVILIGFDAAMVERTGIAKAFPEIPMAVIDGGHNHNGDAARPLDLDALDAAILAMAPKVDAYAVAGAFAVRNAAHEQAARERIVALTGKPVTLSTELSSALDAPRRALTAVLNARLIPRISGLIGAVQRAMAHLKIACPLMIVKGDGSLALAESVATRPIETVLSGPAASLVGAQWLSGLDSFILSDMGGTTTDLGLLINGRPKVREEGAEVGGWRTMVRAIDVRTIGLGGDSEITLHANGRIQVGPQRVAPVSLIAARYPQVLAMLRADLDDVQGGGSMHGKFVLLPFAASTDKQHNGLSARELEALQTITHAPQPLRKLATSLSSQRSIASLQRKGLVQVSSLTPSDVSHVLGLQANWSLEAATMATQLAARLRDMKLPTPERTRNFASAVWNETVRLTGLAILQTAFGVEMADNALTQAVCSGAGQLGLATVRLTPSIPVVAVGGPVKVYYEEVQRRLGCEMVFPEFCEVANAVGAATGVVAHSATVEVLGDGSGLFRLHSTAGTRQFTDATEALAAAQALAEQLARDAVIEMGAPHPQVKLSVTKQYMPNARDDTGLLQATLVAEAIGRPNAAA</sequence>
<dbReference type="SUPFAM" id="SSF53067">
    <property type="entry name" value="Actin-like ATPase domain"/>
    <property type="match status" value="1"/>
</dbReference>
<accession>A0A3E1R766</accession>
<dbReference type="OrthoDB" id="9768323at2"/>
<protein>
    <submittedName>
        <fullName evidence="3">Hydantoinase</fullName>
    </submittedName>
</protein>
<feature type="domain" description="Hydantoinase A/oxoprolinase" evidence="1">
    <location>
        <begin position="208"/>
        <end position="351"/>
    </location>
</feature>
<evidence type="ECO:0000313" key="3">
    <source>
        <dbReference type="EMBL" id="RFO95206.1"/>
    </source>
</evidence>
<dbReference type="InterPro" id="IPR008040">
    <property type="entry name" value="Hydant_A_N"/>
</dbReference>
<dbReference type="Proteomes" id="UP000260665">
    <property type="component" value="Unassembled WGS sequence"/>
</dbReference>
<gene>
    <name evidence="3" type="ORF">DIC66_19535</name>
</gene>
<dbReference type="GO" id="GO:0005829">
    <property type="term" value="C:cytosol"/>
    <property type="evidence" value="ECO:0007669"/>
    <property type="project" value="TreeGrafter"/>
</dbReference>
<dbReference type="InterPro" id="IPR045079">
    <property type="entry name" value="Oxoprolinase-like"/>
</dbReference>